<evidence type="ECO:0000256" key="1">
    <source>
        <dbReference type="ARBA" id="ARBA00023015"/>
    </source>
</evidence>
<dbReference type="InterPro" id="IPR011075">
    <property type="entry name" value="TetR_C"/>
</dbReference>
<keyword evidence="3" id="KW-0804">Transcription</keyword>
<keyword evidence="2 4" id="KW-0238">DNA-binding</keyword>
<dbReference type="PROSITE" id="PS50977">
    <property type="entry name" value="HTH_TETR_2"/>
    <property type="match status" value="1"/>
</dbReference>
<feature type="region of interest" description="Disordered" evidence="5">
    <location>
        <begin position="86"/>
        <end position="115"/>
    </location>
</feature>
<dbReference type="PANTHER" id="PTHR30055:SF148">
    <property type="entry name" value="TETR-FAMILY TRANSCRIPTIONAL REGULATOR"/>
    <property type="match status" value="1"/>
</dbReference>
<dbReference type="SUPFAM" id="SSF46689">
    <property type="entry name" value="Homeodomain-like"/>
    <property type="match status" value="1"/>
</dbReference>
<dbReference type="PRINTS" id="PR00455">
    <property type="entry name" value="HTHTETR"/>
</dbReference>
<organism evidence="7 8">
    <name type="scientific">Actinomyces slackii</name>
    <dbReference type="NCBI Taxonomy" id="52774"/>
    <lineage>
        <taxon>Bacteria</taxon>
        <taxon>Bacillati</taxon>
        <taxon>Actinomycetota</taxon>
        <taxon>Actinomycetes</taxon>
        <taxon>Actinomycetales</taxon>
        <taxon>Actinomycetaceae</taxon>
        <taxon>Actinomyces</taxon>
    </lineage>
</organism>
<dbReference type="STRING" id="1278298.GCA_000428685_01928"/>
<sequence length="240" mass="24143">MTERHPAKRPPGRPTDAALGPAIVLAARDILAESGYGGLTTAAVAKRAGVSTATLYRRWPTKQALVIAAARQLAASHGADDGGIGAQGVGGAGGSQNSGSTGGLQGPAGAGGAPDTGSLRGDLAALLAHKNRVLAGATGAALVALLGEARLDPELDALLRDELYEATREHLEEIRERARARGEDITALDSQSAARLILGALIAGITLSGPGPTSSRDPNRSPLSQAEIALLLRALAAEAP</sequence>
<protein>
    <submittedName>
        <fullName evidence="7">Bacterial regulatory proteins, tetR family</fullName>
    </submittedName>
</protein>
<evidence type="ECO:0000256" key="2">
    <source>
        <dbReference type="ARBA" id="ARBA00023125"/>
    </source>
</evidence>
<dbReference type="Proteomes" id="UP000276899">
    <property type="component" value="Chromosome"/>
</dbReference>
<dbReference type="Gene3D" id="1.10.357.10">
    <property type="entry name" value="Tetracycline Repressor, domain 2"/>
    <property type="match status" value="2"/>
</dbReference>
<proteinExistence type="predicted"/>
<gene>
    <name evidence="7" type="ORF">NCTC11923_00816</name>
</gene>
<dbReference type="GO" id="GO:0000976">
    <property type="term" value="F:transcription cis-regulatory region binding"/>
    <property type="evidence" value="ECO:0007669"/>
    <property type="project" value="TreeGrafter"/>
</dbReference>
<reference evidence="7 8" key="1">
    <citation type="submission" date="2018-12" db="EMBL/GenBank/DDBJ databases">
        <authorList>
            <consortium name="Pathogen Informatics"/>
        </authorList>
    </citation>
    <scope>NUCLEOTIDE SEQUENCE [LARGE SCALE GENOMIC DNA]</scope>
    <source>
        <strain evidence="7 8">NCTC11923</strain>
    </source>
</reference>
<dbReference type="AlphaFoldDB" id="A0A448KB96"/>
<dbReference type="InterPro" id="IPR009057">
    <property type="entry name" value="Homeodomain-like_sf"/>
</dbReference>
<evidence type="ECO:0000313" key="8">
    <source>
        <dbReference type="Proteomes" id="UP000276899"/>
    </source>
</evidence>
<evidence type="ECO:0000259" key="6">
    <source>
        <dbReference type="PROSITE" id="PS50977"/>
    </source>
</evidence>
<accession>A0A448KB96</accession>
<evidence type="ECO:0000256" key="5">
    <source>
        <dbReference type="SAM" id="MobiDB-lite"/>
    </source>
</evidence>
<dbReference type="KEGG" id="asla:NCTC11923_00816"/>
<keyword evidence="1" id="KW-0805">Transcription regulation</keyword>
<feature type="domain" description="HTH tetR-type" evidence="6">
    <location>
        <begin position="17"/>
        <end position="77"/>
    </location>
</feature>
<evidence type="ECO:0000256" key="4">
    <source>
        <dbReference type="PROSITE-ProRule" id="PRU00335"/>
    </source>
</evidence>
<dbReference type="InterPro" id="IPR036271">
    <property type="entry name" value="Tet_transcr_reg_TetR-rel_C_sf"/>
</dbReference>
<dbReference type="GO" id="GO:0003700">
    <property type="term" value="F:DNA-binding transcription factor activity"/>
    <property type="evidence" value="ECO:0007669"/>
    <property type="project" value="TreeGrafter"/>
</dbReference>
<dbReference type="PANTHER" id="PTHR30055">
    <property type="entry name" value="HTH-TYPE TRANSCRIPTIONAL REGULATOR RUTR"/>
    <property type="match status" value="1"/>
</dbReference>
<dbReference type="InterPro" id="IPR023772">
    <property type="entry name" value="DNA-bd_HTH_TetR-type_CS"/>
</dbReference>
<dbReference type="SUPFAM" id="SSF48498">
    <property type="entry name" value="Tetracyclin repressor-like, C-terminal domain"/>
    <property type="match status" value="1"/>
</dbReference>
<feature type="DNA-binding region" description="H-T-H motif" evidence="4">
    <location>
        <begin position="40"/>
        <end position="59"/>
    </location>
</feature>
<evidence type="ECO:0000313" key="7">
    <source>
        <dbReference type="EMBL" id="VEG74194.1"/>
    </source>
</evidence>
<dbReference type="Pfam" id="PF16859">
    <property type="entry name" value="TetR_C_11"/>
    <property type="match status" value="1"/>
</dbReference>
<dbReference type="InterPro" id="IPR001647">
    <property type="entry name" value="HTH_TetR"/>
</dbReference>
<dbReference type="Pfam" id="PF00440">
    <property type="entry name" value="TetR_N"/>
    <property type="match status" value="1"/>
</dbReference>
<keyword evidence="8" id="KW-1185">Reference proteome</keyword>
<dbReference type="InterPro" id="IPR050109">
    <property type="entry name" value="HTH-type_TetR-like_transc_reg"/>
</dbReference>
<dbReference type="EMBL" id="LR134363">
    <property type="protein sequence ID" value="VEG74194.1"/>
    <property type="molecule type" value="Genomic_DNA"/>
</dbReference>
<name>A0A448KB96_9ACTO</name>
<dbReference type="PROSITE" id="PS01081">
    <property type="entry name" value="HTH_TETR_1"/>
    <property type="match status" value="1"/>
</dbReference>
<evidence type="ECO:0000256" key="3">
    <source>
        <dbReference type="ARBA" id="ARBA00023163"/>
    </source>
</evidence>
<dbReference type="RefSeq" id="WP_026426964.1">
    <property type="nucleotide sequence ID" value="NZ_CBCRWE010000025.1"/>
</dbReference>
<feature type="compositionally biased region" description="Gly residues" evidence="5">
    <location>
        <begin position="86"/>
        <end position="114"/>
    </location>
</feature>